<comment type="domain">
    <text evidence="13">The clip domain consists of 35-55 residues which are 'knitted' together usually by 3 conserved disulfide bonds forming a clip-like compact structure.</text>
</comment>
<feature type="domain" description="Clip" evidence="15">
    <location>
        <begin position="39"/>
        <end position="93"/>
    </location>
</feature>
<keyword evidence="17" id="KW-1185">Reference proteome</keyword>
<keyword evidence="10" id="KW-0325">Glycoprotein</keyword>
<evidence type="ECO:0000256" key="12">
    <source>
        <dbReference type="RuleBase" id="RU363034"/>
    </source>
</evidence>
<dbReference type="EC" id="3.4.21.-" evidence="12"/>
<dbReference type="Pfam" id="PF00089">
    <property type="entry name" value="Trypsin"/>
    <property type="match status" value="1"/>
</dbReference>
<organism evidence="16 17">
    <name type="scientific">Anopheles farauti</name>
    <dbReference type="NCBI Taxonomy" id="69004"/>
    <lineage>
        <taxon>Eukaryota</taxon>
        <taxon>Metazoa</taxon>
        <taxon>Ecdysozoa</taxon>
        <taxon>Arthropoda</taxon>
        <taxon>Hexapoda</taxon>
        <taxon>Insecta</taxon>
        <taxon>Pterygota</taxon>
        <taxon>Neoptera</taxon>
        <taxon>Endopterygota</taxon>
        <taxon>Diptera</taxon>
        <taxon>Nematocera</taxon>
        <taxon>Culicoidea</taxon>
        <taxon>Culicidae</taxon>
        <taxon>Anophelinae</taxon>
        <taxon>Anopheles</taxon>
    </lineage>
</organism>
<dbReference type="CDD" id="cd00190">
    <property type="entry name" value="Tryp_SPc"/>
    <property type="match status" value="1"/>
</dbReference>
<dbReference type="InterPro" id="IPR022700">
    <property type="entry name" value="CLIP"/>
</dbReference>
<evidence type="ECO:0000256" key="13">
    <source>
        <dbReference type="RuleBase" id="RU366078"/>
    </source>
</evidence>
<dbReference type="InterPro" id="IPR001314">
    <property type="entry name" value="Peptidase_S1A"/>
</dbReference>
<evidence type="ECO:0000259" key="14">
    <source>
        <dbReference type="PROSITE" id="PS50240"/>
    </source>
</evidence>
<keyword evidence="6 12" id="KW-0378">Hydrolase</keyword>
<keyword evidence="3" id="KW-0399">Innate immunity</keyword>
<evidence type="ECO:0000313" key="16">
    <source>
        <dbReference type="EnsemblMetazoa" id="AFAF005418-PA"/>
    </source>
</evidence>
<dbReference type="Proteomes" id="UP000075886">
    <property type="component" value="Unassembled WGS sequence"/>
</dbReference>
<evidence type="ECO:0000256" key="6">
    <source>
        <dbReference type="ARBA" id="ARBA00022801"/>
    </source>
</evidence>
<evidence type="ECO:0000256" key="10">
    <source>
        <dbReference type="ARBA" id="ARBA00023180"/>
    </source>
</evidence>
<evidence type="ECO:0000256" key="5">
    <source>
        <dbReference type="ARBA" id="ARBA00022729"/>
    </source>
</evidence>
<proteinExistence type="inferred from homology"/>
<evidence type="ECO:0000256" key="9">
    <source>
        <dbReference type="ARBA" id="ARBA00023157"/>
    </source>
</evidence>
<sequence length="379" mass="41735">MVQTRNQKCSKMSTAWSVASVVVAFVSFSSLCSGQNADQCTTPNGTSGRCVRVRKCGFALDYLRKDLAYFNDTSYLESLLCDTLDDGAPLICCPRLENGPSCGPFSNRNRITGGNDTTIGEFPWIVLLRFRARNGRVYGNCAGSLISKRFVLTAAHCFPAAKKKGWEVQSVRVAEWNHMNHRGSRDCRQLPDFNEPICRKDYAIARIAIHPAYRVNYAVHVNDIALIELVTDVELNAFVAPICLPLNGTQLGQHGDTKGREFTAAGWGATEPDSGMSDVMMQIDLREFDKERCRKVFQVPSNVGIGEGHICAGGVRGEDTCHGDSGGPLMEFVDGAWYLMGITSFGWPRCGKEGVPGVYTNVSHYIGWIEHEVFRGILA</sequence>
<comment type="similarity">
    <text evidence="11 13">Belongs to the peptidase S1 family. CLIP subfamily.</text>
</comment>
<dbReference type="InterPro" id="IPR043504">
    <property type="entry name" value="Peptidase_S1_PA_chymotrypsin"/>
</dbReference>
<dbReference type="Pfam" id="PF12032">
    <property type="entry name" value="CLIP"/>
    <property type="match status" value="1"/>
</dbReference>
<dbReference type="InterPro" id="IPR018114">
    <property type="entry name" value="TRYPSIN_HIS"/>
</dbReference>
<evidence type="ECO:0000256" key="1">
    <source>
        <dbReference type="ARBA" id="ARBA00004613"/>
    </source>
</evidence>
<keyword evidence="2 13" id="KW-0964">Secreted</keyword>
<dbReference type="InterPro" id="IPR038565">
    <property type="entry name" value="CLIP_sf"/>
</dbReference>
<name>A0A182Q8Y8_9DIPT</name>
<dbReference type="Gene3D" id="3.30.1640.30">
    <property type="match status" value="1"/>
</dbReference>
<dbReference type="PROSITE" id="PS51888">
    <property type="entry name" value="CLIP"/>
    <property type="match status" value="1"/>
</dbReference>
<dbReference type="GO" id="GO:0006508">
    <property type="term" value="P:proteolysis"/>
    <property type="evidence" value="ECO:0007669"/>
    <property type="project" value="UniProtKB-KW"/>
</dbReference>
<dbReference type="InterPro" id="IPR009003">
    <property type="entry name" value="Peptidase_S1_PA"/>
</dbReference>
<dbReference type="GO" id="GO:0005576">
    <property type="term" value="C:extracellular region"/>
    <property type="evidence" value="ECO:0007669"/>
    <property type="project" value="UniProtKB-SubCell"/>
</dbReference>
<evidence type="ECO:0000256" key="3">
    <source>
        <dbReference type="ARBA" id="ARBA00022588"/>
    </source>
</evidence>
<dbReference type="InterPro" id="IPR051487">
    <property type="entry name" value="Ser/Thr_Proteases_Immune/Dev"/>
</dbReference>
<evidence type="ECO:0000259" key="15">
    <source>
        <dbReference type="PROSITE" id="PS51888"/>
    </source>
</evidence>
<dbReference type="PROSITE" id="PS00135">
    <property type="entry name" value="TRYPSIN_SER"/>
    <property type="match status" value="1"/>
</dbReference>
<dbReference type="GO" id="GO:0045087">
    <property type="term" value="P:innate immune response"/>
    <property type="evidence" value="ECO:0007669"/>
    <property type="project" value="UniProtKB-KW"/>
</dbReference>
<dbReference type="GO" id="GO:0004252">
    <property type="term" value="F:serine-type endopeptidase activity"/>
    <property type="evidence" value="ECO:0007669"/>
    <property type="project" value="UniProtKB-UniRule"/>
</dbReference>
<keyword evidence="7 12" id="KW-0720">Serine protease</keyword>
<dbReference type="InterPro" id="IPR001254">
    <property type="entry name" value="Trypsin_dom"/>
</dbReference>
<keyword evidence="5 13" id="KW-0732">Signal</keyword>
<dbReference type="SMART" id="SM00020">
    <property type="entry name" value="Tryp_SPc"/>
    <property type="match status" value="1"/>
</dbReference>
<evidence type="ECO:0000256" key="11">
    <source>
        <dbReference type="ARBA" id="ARBA00024195"/>
    </source>
</evidence>
<dbReference type="EMBL" id="AXCN02001814">
    <property type="status" value="NOT_ANNOTATED_CDS"/>
    <property type="molecule type" value="Genomic_DNA"/>
</dbReference>
<feature type="chain" id="PRO_5023977181" description="CLIP domain-containing serine protease" evidence="13">
    <location>
        <begin position="35"/>
        <end position="379"/>
    </location>
</feature>
<dbReference type="SUPFAM" id="SSF50494">
    <property type="entry name" value="Trypsin-like serine proteases"/>
    <property type="match status" value="1"/>
</dbReference>
<evidence type="ECO:0000256" key="8">
    <source>
        <dbReference type="ARBA" id="ARBA00022859"/>
    </source>
</evidence>
<dbReference type="AlphaFoldDB" id="A0A182Q8Y8"/>
<feature type="signal peptide" evidence="13">
    <location>
        <begin position="1"/>
        <end position="34"/>
    </location>
</feature>
<dbReference type="FunFam" id="2.40.10.10:FF:000028">
    <property type="entry name" value="Serine protease easter"/>
    <property type="match status" value="1"/>
</dbReference>
<reference evidence="16" key="2">
    <citation type="submission" date="2020-05" db="UniProtKB">
        <authorList>
            <consortium name="EnsemblMetazoa"/>
        </authorList>
    </citation>
    <scope>IDENTIFICATION</scope>
    <source>
        <strain evidence="16">FAR1</strain>
    </source>
</reference>
<dbReference type="InterPro" id="IPR033116">
    <property type="entry name" value="TRYPSIN_SER"/>
</dbReference>
<dbReference type="PROSITE" id="PS50240">
    <property type="entry name" value="TRYPSIN_DOM"/>
    <property type="match status" value="1"/>
</dbReference>
<dbReference type="PRINTS" id="PR00722">
    <property type="entry name" value="CHYMOTRYPSIN"/>
</dbReference>
<keyword evidence="9" id="KW-1015">Disulfide bond</keyword>
<feature type="domain" description="Peptidase S1" evidence="14">
    <location>
        <begin position="111"/>
        <end position="374"/>
    </location>
</feature>
<comment type="subcellular location">
    <subcellularLocation>
        <location evidence="1 13">Secreted</location>
    </subcellularLocation>
</comment>
<accession>A0A182Q8Y8</accession>
<evidence type="ECO:0000256" key="4">
    <source>
        <dbReference type="ARBA" id="ARBA00022670"/>
    </source>
</evidence>
<dbReference type="FunFam" id="2.40.10.10:FF:000002">
    <property type="entry name" value="Transmembrane protease serine"/>
    <property type="match status" value="1"/>
</dbReference>
<dbReference type="SMART" id="SM00680">
    <property type="entry name" value="CLIP"/>
    <property type="match status" value="1"/>
</dbReference>
<keyword evidence="4 12" id="KW-0645">Protease</keyword>
<evidence type="ECO:0000256" key="2">
    <source>
        <dbReference type="ARBA" id="ARBA00022525"/>
    </source>
</evidence>
<dbReference type="PROSITE" id="PS00134">
    <property type="entry name" value="TRYPSIN_HIS"/>
    <property type="match status" value="1"/>
</dbReference>
<dbReference type="STRING" id="69004.A0A182Q8Y8"/>
<keyword evidence="8" id="KW-0391">Immunity</keyword>
<evidence type="ECO:0000256" key="7">
    <source>
        <dbReference type="ARBA" id="ARBA00022825"/>
    </source>
</evidence>
<dbReference type="VEuPathDB" id="VectorBase:AFAF005418"/>
<evidence type="ECO:0000313" key="17">
    <source>
        <dbReference type="Proteomes" id="UP000075886"/>
    </source>
</evidence>
<dbReference type="EnsemblMetazoa" id="AFAF005418-RA">
    <property type="protein sequence ID" value="AFAF005418-PA"/>
    <property type="gene ID" value="AFAF005418"/>
</dbReference>
<protein>
    <recommendedName>
        <fullName evidence="13">CLIP domain-containing serine protease</fullName>
        <ecNumber evidence="12">3.4.21.-</ecNumber>
    </recommendedName>
</protein>
<dbReference type="PANTHER" id="PTHR24256">
    <property type="entry name" value="TRYPTASE-RELATED"/>
    <property type="match status" value="1"/>
</dbReference>
<dbReference type="Gene3D" id="2.40.10.10">
    <property type="entry name" value="Trypsin-like serine proteases"/>
    <property type="match status" value="2"/>
</dbReference>
<reference evidence="17" key="1">
    <citation type="submission" date="2014-01" db="EMBL/GenBank/DDBJ databases">
        <title>The Genome Sequence of Anopheles farauti FAR1 (V2).</title>
        <authorList>
            <consortium name="The Broad Institute Genomics Platform"/>
            <person name="Neafsey D.E."/>
            <person name="Besansky N."/>
            <person name="Howell P."/>
            <person name="Walton C."/>
            <person name="Young S.K."/>
            <person name="Zeng Q."/>
            <person name="Gargeya S."/>
            <person name="Fitzgerald M."/>
            <person name="Haas B."/>
            <person name="Abouelleil A."/>
            <person name="Allen A.W."/>
            <person name="Alvarado L."/>
            <person name="Arachchi H.M."/>
            <person name="Berlin A.M."/>
            <person name="Chapman S.B."/>
            <person name="Gainer-Dewar J."/>
            <person name="Goldberg J."/>
            <person name="Griggs A."/>
            <person name="Gujja S."/>
            <person name="Hansen M."/>
            <person name="Howarth C."/>
            <person name="Imamovic A."/>
            <person name="Ireland A."/>
            <person name="Larimer J."/>
            <person name="McCowan C."/>
            <person name="Murphy C."/>
            <person name="Pearson M."/>
            <person name="Poon T.W."/>
            <person name="Priest M."/>
            <person name="Roberts A."/>
            <person name="Saif S."/>
            <person name="Shea T."/>
            <person name="Sisk P."/>
            <person name="Sykes S."/>
            <person name="Wortman J."/>
            <person name="Nusbaum C."/>
            <person name="Birren B."/>
        </authorList>
    </citation>
    <scope>NUCLEOTIDE SEQUENCE [LARGE SCALE GENOMIC DNA]</scope>
    <source>
        <strain evidence="17">FAR1</strain>
    </source>
</reference>